<organism evidence="2">
    <name type="scientific">uncultured Chloroflexota bacterium</name>
    <dbReference type="NCBI Taxonomy" id="166587"/>
    <lineage>
        <taxon>Bacteria</taxon>
        <taxon>Bacillati</taxon>
        <taxon>Chloroflexota</taxon>
        <taxon>environmental samples</taxon>
    </lineage>
</organism>
<proteinExistence type="predicted"/>
<sequence>DTRYTPHRPARHLPGTGHRRACDCPAQRASHLAGRHVPTVHDSDQARRVSGAGRRALRVRRAPVPIRAASGAHRPPARRAAAPNPLLDRRAGGRLLGRAALLPPSVCRARGRQPPRRPLRVRIRPPRRRAAARGRALPLCARAAHARRRACASSGRCLRPGRL</sequence>
<evidence type="ECO:0000256" key="1">
    <source>
        <dbReference type="SAM" id="MobiDB-lite"/>
    </source>
</evidence>
<dbReference type="EMBL" id="CADCTC010000305">
    <property type="protein sequence ID" value="CAA9303393.1"/>
    <property type="molecule type" value="Genomic_DNA"/>
</dbReference>
<dbReference type="AlphaFoldDB" id="A0A6J4KFM2"/>
<feature type="non-terminal residue" evidence="2">
    <location>
        <position position="163"/>
    </location>
</feature>
<feature type="region of interest" description="Disordered" evidence="1">
    <location>
        <begin position="1"/>
        <end position="20"/>
    </location>
</feature>
<name>A0A6J4KFM2_9CHLR</name>
<gene>
    <name evidence="2" type="ORF">AVDCRST_MAG77-5863</name>
</gene>
<protein>
    <submittedName>
        <fullName evidence="2">Uncharacterized protein</fullName>
    </submittedName>
</protein>
<reference evidence="2" key="1">
    <citation type="submission" date="2020-02" db="EMBL/GenBank/DDBJ databases">
        <authorList>
            <person name="Meier V. D."/>
        </authorList>
    </citation>
    <scope>NUCLEOTIDE SEQUENCE</scope>
    <source>
        <strain evidence="2">AVDCRST_MAG77</strain>
    </source>
</reference>
<accession>A0A6J4KFM2</accession>
<evidence type="ECO:0000313" key="2">
    <source>
        <dbReference type="EMBL" id="CAA9303393.1"/>
    </source>
</evidence>
<feature type="compositionally biased region" description="Basic residues" evidence="1">
    <location>
        <begin position="1"/>
        <end position="11"/>
    </location>
</feature>
<feature type="non-terminal residue" evidence="2">
    <location>
        <position position="1"/>
    </location>
</feature>